<accession>A0A3N4MH63</accession>
<dbReference type="InterPro" id="IPR011042">
    <property type="entry name" value="6-blade_b-propeller_TolB-like"/>
</dbReference>
<proteinExistence type="predicted"/>
<dbReference type="Proteomes" id="UP000279089">
    <property type="component" value="Unassembled WGS sequence"/>
</dbReference>
<protein>
    <submittedName>
        <fullName evidence="1">Uncharacterized protein</fullName>
    </submittedName>
</protein>
<dbReference type="AlphaFoldDB" id="A0A3N4MH63"/>
<evidence type="ECO:0000313" key="2">
    <source>
        <dbReference type="Proteomes" id="UP000279089"/>
    </source>
</evidence>
<organism evidence="1 2">
    <name type="scientific">Chitinophaga barathri</name>
    <dbReference type="NCBI Taxonomy" id="1647451"/>
    <lineage>
        <taxon>Bacteria</taxon>
        <taxon>Pseudomonadati</taxon>
        <taxon>Bacteroidota</taxon>
        <taxon>Chitinophagia</taxon>
        <taxon>Chitinophagales</taxon>
        <taxon>Chitinophagaceae</taxon>
        <taxon>Chitinophaga</taxon>
    </lineage>
</organism>
<keyword evidence="2" id="KW-1185">Reference proteome</keyword>
<reference evidence="2" key="1">
    <citation type="submission" date="2018-11" db="EMBL/GenBank/DDBJ databases">
        <title>Chitinophaga lutea sp.nov., isolate from arsenic contaminated soil.</title>
        <authorList>
            <person name="Zong Y."/>
        </authorList>
    </citation>
    <scope>NUCLEOTIDE SEQUENCE [LARGE SCALE GENOMIC DNA]</scope>
    <source>
        <strain evidence="2">YLT18</strain>
    </source>
</reference>
<comment type="caution">
    <text evidence="1">The sequence shown here is derived from an EMBL/GenBank/DDBJ whole genome shotgun (WGS) entry which is preliminary data.</text>
</comment>
<dbReference type="Gene3D" id="2.120.10.30">
    <property type="entry name" value="TolB, C-terminal domain"/>
    <property type="match status" value="1"/>
</dbReference>
<evidence type="ECO:0000313" key="1">
    <source>
        <dbReference type="EMBL" id="RPD41366.1"/>
    </source>
</evidence>
<dbReference type="EMBL" id="RMBX01000004">
    <property type="protein sequence ID" value="RPD41366.1"/>
    <property type="molecule type" value="Genomic_DNA"/>
</dbReference>
<sequence length="282" mass="30334">MALLLLATPALAQHKMNSSTFLSNPESIATDGKYLYIADVGKGGNPTAKDTNGIIWRTDLSGNKAERFAEGLHAPKGAVIAGKILFVTDIDRVKGYDLATGKELYNIDFTAENTSFLNDLAVQDNNTLYVSAMDINKLFRIRLSQQSAIEAVPVTGKLQGLNGLFVDNSSGRLYICTFGSMEKSDGEIGYISLKEPNPAFTRVSGRPGRYDGIALLDGYLLVSDWVAFEKSGEIIKVKLSDGSSAVLNKEKIAGPADFTLDAKGDIIVPAMMTGDILHCASR</sequence>
<gene>
    <name evidence="1" type="ORF">EG028_08580</name>
</gene>
<dbReference type="SUPFAM" id="SSF63825">
    <property type="entry name" value="YWTD domain"/>
    <property type="match status" value="1"/>
</dbReference>
<name>A0A3N4MH63_9BACT</name>